<comment type="caution">
    <text evidence="1">The sequence shown here is derived from an EMBL/GenBank/DDBJ whole genome shotgun (WGS) entry which is preliminary data.</text>
</comment>
<name>U1Q5R2_9ACTO</name>
<proteinExistence type="predicted"/>
<dbReference type="Proteomes" id="UP000016498">
    <property type="component" value="Unassembled WGS sequence"/>
</dbReference>
<dbReference type="EMBL" id="AWSD01000269">
    <property type="protein sequence ID" value="ERH17499.1"/>
    <property type="molecule type" value="Genomic_DNA"/>
</dbReference>
<reference evidence="1 2" key="1">
    <citation type="submission" date="2013-06" db="EMBL/GenBank/DDBJ databases">
        <authorList>
            <person name="Weinstock G."/>
            <person name="Sodergren E."/>
            <person name="Lobos E.A."/>
            <person name="Fulton L."/>
            <person name="Fulton R."/>
            <person name="Courtney L."/>
            <person name="Fronick C."/>
            <person name="O'Laughlin M."/>
            <person name="Godfrey J."/>
            <person name="Wilson R.M."/>
            <person name="Miner T."/>
            <person name="Farmer C."/>
            <person name="Delehaunty K."/>
            <person name="Cordes M."/>
            <person name="Minx P."/>
            <person name="Tomlinson C."/>
            <person name="Chen J."/>
            <person name="Wollam A."/>
            <person name="Pepin K.H."/>
            <person name="Bhonagiri V."/>
            <person name="Zhang X."/>
            <person name="Warren W."/>
            <person name="Mitreva M."/>
            <person name="Mardis E.R."/>
            <person name="Wilson R.K."/>
        </authorList>
    </citation>
    <scope>NUCLEOTIDE SEQUENCE [LARGE SCALE GENOMIC DNA]</scope>
    <source>
        <strain evidence="1 2">F0510</strain>
    </source>
</reference>
<gene>
    <name evidence="1" type="ORF">HMPREF1549_02398</name>
</gene>
<protein>
    <submittedName>
        <fullName evidence="1">Uncharacterized protein</fullName>
    </submittedName>
</protein>
<dbReference type="PATRIC" id="fig|1227262.3.peg.1958"/>
<evidence type="ECO:0000313" key="1">
    <source>
        <dbReference type="EMBL" id="ERH17499.1"/>
    </source>
</evidence>
<dbReference type="AlphaFoldDB" id="U1Q5R2"/>
<accession>U1Q5R2</accession>
<dbReference type="HOGENOM" id="CLU_2748649_0_0_11"/>
<organism evidence="1 2">
    <name type="scientific">Actinomyces johnsonii F0510</name>
    <dbReference type="NCBI Taxonomy" id="1227262"/>
    <lineage>
        <taxon>Bacteria</taxon>
        <taxon>Bacillati</taxon>
        <taxon>Actinomycetota</taxon>
        <taxon>Actinomycetes</taxon>
        <taxon>Actinomycetales</taxon>
        <taxon>Actinomycetaceae</taxon>
        <taxon>Actinomyces</taxon>
    </lineage>
</organism>
<evidence type="ECO:0000313" key="2">
    <source>
        <dbReference type="Proteomes" id="UP000016498"/>
    </source>
</evidence>
<sequence>MAAMTTAMKGAMVVTRMSANQNSVSPKILTFGIVDGDHLEVAVLQRLVVTGSAVVLGWDRLGGRGDGELR</sequence>